<dbReference type="PANTHER" id="PTHR42770">
    <property type="entry name" value="AMINO ACID TRANSPORTER-RELATED"/>
    <property type="match status" value="1"/>
</dbReference>
<feature type="transmembrane region" description="Helical" evidence="6">
    <location>
        <begin position="73"/>
        <end position="92"/>
    </location>
</feature>
<proteinExistence type="predicted"/>
<feature type="transmembrane region" description="Helical" evidence="6">
    <location>
        <begin position="246"/>
        <end position="267"/>
    </location>
</feature>
<feature type="transmembrane region" description="Helical" evidence="6">
    <location>
        <begin position="199"/>
        <end position="219"/>
    </location>
</feature>
<feature type="transmembrane region" description="Helical" evidence="6">
    <location>
        <begin position="363"/>
        <end position="384"/>
    </location>
</feature>
<dbReference type="PANTHER" id="PTHR42770:SF7">
    <property type="entry name" value="MEMBRANE PROTEIN"/>
    <property type="match status" value="1"/>
</dbReference>
<evidence type="ECO:0000256" key="3">
    <source>
        <dbReference type="ARBA" id="ARBA00022989"/>
    </source>
</evidence>
<dbReference type="PIRSF" id="PIRSF006060">
    <property type="entry name" value="AA_transporter"/>
    <property type="match status" value="1"/>
</dbReference>
<feature type="transmembrane region" description="Helical" evidence="6">
    <location>
        <begin position="98"/>
        <end position="114"/>
    </location>
</feature>
<gene>
    <name evidence="7" type="ORF">GCM10010185_10970</name>
</gene>
<evidence type="ECO:0000256" key="4">
    <source>
        <dbReference type="ARBA" id="ARBA00023136"/>
    </source>
</evidence>
<comment type="caution">
    <text evidence="7">The sequence shown here is derived from an EMBL/GenBank/DDBJ whole genome shotgun (WGS) entry which is preliminary data.</text>
</comment>
<dbReference type="EMBL" id="BMRG01000002">
    <property type="protein sequence ID" value="GGP41559.1"/>
    <property type="molecule type" value="Genomic_DNA"/>
</dbReference>
<feature type="transmembrane region" description="Helical" evidence="6">
    <location>
        <begin position="121"/>
        <end position="144"/>
    </location>
</feature>
<evidence type="ECO:0000313" key="8">
    <source>
        <dbReference type="Proteomes" id="UP000639606"/>
    </source>
</evidence>
<dbReference type="GO" id="GO:0016020">
    <property type="term" value="C:membrane"/>
    <property type="evidence" value="ECO:0007669"/>
    <property type="project" value="UniProtKB-SubCell"/>
</dbReference>
<evidence type="ECO:0000256" key="6">
    <source>
        <dbReference type="SAM" id="Phobius"/>
    </source>
</evidence>
<evidence type="ECO:0000256" key="2">
    <source>
        <dbReference type="ARBA" id="ARBA00022692"/>
    </source>
</evidence>
<name>A0A918AIN4_9PSEU</name>
<dbReference type="AlphaFoldDB" id="A0A918AIN4"/>
<keyword evidence="2 6" id="KW-0812">Transmembrane</keyword>
<dbReference type="Proteomes" id="UP000639606">
    <property type="component" value="Unassembled WGS sequence"/>
</dbReference>
<evidence type="ECO:0000256" key="5">
    <source>
        <dbReference type="SAM" id="MobiDB-lite"/>
    </source>
</evidence>
<dbReference type="Gene3D" id="1.20.1740.10">
    <property type="entry name" value="Amino acid/polyamine transporter I"/>
    <property type="match status" value="1"/>
</dbReference>
<sequence>MLGAGIFSGFAPAAALAGPWTPLAAAVAALAALCCAFATAEQHRARPDAAGGYTHVRDHLGPWPARIAASAHLVGRAGVAAALAGAVAAHAFPQHRPLAAVAVVVLVTGLRATGLRWSGKLTAVLTAVVVGTLVLVVATCFALPPPETVPPETAPASAGPGLGGLMGAACLLFVAFTGFERVTAPHPGDRVFTARQLRVAVPVAIGAVLALCVAVAVALDRQLGQWRLALSPAPLRTALTAADGAWLLPLLGVAAVAAGCSALWFVLASASRTLGGMARTGDLPPVRGRWPLEVLAGALALSGLLMTPSAALAVGACGTAFHYGFGNAAARVMLTDGGTWAMRGACLGLALSVLLAMSAPTGALVGTGVVMAVGTGLCGLSGWVTGRRSAPRPDGGTSERRDGDFLRSK</sequence>
<evidence type="ECO:0000256" key="1">
    <source>
        <dbReference type="ARBA" id="ARBA00004141"/>
    </source>
</evidence>
<reference evidence="7" key="1">
    <citation type="journal article" date="2014" name="Int. J. Syst. Evol. Microbiol.">
        <title>Complete genome sequence of Corynebacterium casei LMG S-19264T (=DSM 44701T), isolated from a smear-ripened cheese.</title>
        <authorList>
            <consortium name="US DOE Joint Genome Institute (JGI-PGF)"/>
            <person name="Walter F."/>
            <person name="Albersmeier A."/>
            <person name="Kalinowski J."/>
            <person name="Ruckert C."/>
        </authorList>
    </citation>
    <scope>NUCLEOTIDE SEQUENCE</scope>
    <source>
        <strain evidence="7">JCM 3313</strain>
    </source>
</reference>
<feature type="compositionally biased region" description="Basic and acidic residues" evidence="5">
    <location>
        <begin position="397"/>
        <end position="409"/>
    </location>
</feature>
<accession>A0A918AIN4</accession>
<evidence type="ECO:0000313" key="7">
    <source>
        <dbReference type="EMBL" id="GGP41559.1"/>
    </source>
</evidence>
<keyword evidence="8" id="KW-1185">Reference proteome</keyword>
<keyword evidence="3 6" id="KW-1133">Transmembrane helix</keyword>
<organism evidence="7 8">
    <name type="scientific">Saccharothrix coeruleofusca</name>
    <dbReference type="NCBI Taxonomy" id="33919"/>
    <lineage>
        <taxon>Bacteria</taxon>
        <taxon>Bacillati</taxon>
        <taxon>Actinomycetota</taxon>
        <taxon>Actinomycetes</taxon>
        <taxon>Pseudonocardiales</taxon>
        <taxon>Pseudonocardiaceae</taxon>
        <taxon>Saccharothrix</taxon>
    </lineage>
</organism>
<reference evidence="7" key="2">
    <citation type="submission" date="2020-09" db="EMBL/GenBank/DDBJ databases">
        <authorList>
            <person name="Sun Q."/>
            <person name="Ohkuma M."/>
        </authorList>
    </citation>
    <scope>NUCLEOTIDE SEQUENCE</scope>
    <source>
        <strain evidence="7">JCM 3313</strain>
    </source>
</reference>
<dbReference type="InterPro" id="IPR050367">
    <property type="entry name" value="APC_superfamily"/>
</dbReference>
<feature type="transmembrane region" description="Helical" evidence="6">
    <location>
        <begin position="156"/>
        <end position="179"/>
    </location>
</feature>
<comment type="subcellular location">
    <subcellularLocation>
        <location evidence="1">Membrane</location>
        <topology evidence="1">Multi-pass membrane protein</topology>
    </subcellularLocation>
</comment>
<protein>
    <submittedName>
        <fullName evidence="7">Transporter</fullName>
    </submittedName>
</protein>
<keyword evidence="4 6" id="KW-0472">Membrane</keyword>
<feature type="region of interest" description="Disordered" evidence="5">
    <location>
        <begin position="387"/>
        <end position="409"/>
    </location>
</feature>
<feature type="transmembrane region" description="Helical" evidence="6">
    <location>
        <begin position="20"/>
        <end position="40"/>
    </location>
</feature>